<dbReference type="GO" id="GO:1990904">
    <property type="term" value="C:ribonucleoprotein complex"/>
    <property type="evidence" value="ECO:0007669"/>
    <property type="project" value="UniProtKB-KW"/>
</dbReference>
<organism evidence="4">
    <name type="scientific">Prototheca stagnorum</name>
    <dbReference type="NCBI Taxonomy" id="215448"/>
    <lineage>
        <taxon>Eukaryota</taxon>
        <taxon>Viridiplantae</taxon>
        <taxon>Chlorophyta</taxon>
        <taxon>core chlorophytes</taxon>
        <taxon>Trebouxiophyceae</taxon>
        <taxon>Chlorellales</taxon>
        <taxon>Chlorellaceae</taxon>
        <taxon>Prototheca</taxon>
    </lineage>
</organism>
<dbReference type="GO" id="GO:0003735">
    <property type="term" value="F:structural constituent of ribosome"/>
    <property type="evidence" value="ECO:0007669"/>
    <property type="project" value="InterPro"/>
</dbReference>
<dbReference type="RefSeq" id="YP_009478268.1">
    <property type="nucleotide sequence ID" value="NC_037479.1"/>
</dbReference>
<reference evidence="4" key="1">
    <citation type="journal article" date="2018" name="Sci. Rep.">
        <title>Multiple losses of photosynthesis and convergent reductive genome evolution in the colourless green algae Prototheca.</title>
        <authorList>
            <person name="Suzuki S."/>
            <person name="Endoh R."/>
            <person name="Manabe R.I."/>
            <person name="Ohkuma M."/>
            <person name="Hirakawa Y."/>
        </authorList>
    </citation>
    <scope>NUCLEOTIDE SEQUENCE</scope>
    <source>
        <strain evidence="4">JCM 9641</strain>
    </source>
</reference>
<geneLocation type="chloroplast" evidence="4"/>
<dbReference type="GO" id="GO:0006412">
    <property type="term" value="P:translation"/>
    <property type="evidence" value="ECO:0007669"/>
    <property type="project" value="InterPro"/>
</dbReference>
<comment type="similarity">
    <text evidence="1">Belongs to the universal ribosomal protein uS8 family.</text>
</comment>
<evidence type="ECO:0000313" key="4">
    <source>
        <dbReference type="EMBL" id="BBD20175.1"/>
    </source>
</evidence>
<dbReference type="GO" id="GO:0005840">
    <property type="term" value="C:ribosome"/>
    <property type="evidence" value="ECO:0007669"/>
    <property type="project" value="UniProtKB-KW"/>
</dbReference>
<gene>
    <name evidence="4" type="primary">rps8</name>
</gene>
<proteinExistence type="inferred from homology"/>
<dbReference type="Pfam" id="PF00410">
    <property type="entry name" value="Ribosomal_S8"/>
    <property type="match status" value="1"/>
</dbReference>
<keyword evidence="2 4" id="KW-0689">Ribosomal protein</keyword>
<dbReference type="InterPro" id="IPR035987">
    <property type="entry name" value="Ribosomal_uS8_sf"/>
</dbReference>
<dbReference type="EMBL" id="AP018372">
    <property type="protein sequence ID" value="BBD20175.1"/>
    <property type="molecule type" value="Genomic_DNA"/>
</dbReference>
<keyword evidence="4" id="KW-0934">Plastid</keyword>
<dbReference type="Gene3D" id="3.30.1490.10">
    <property type="match status" value="1"/>
</dbReference>
<dbReference type="Gene3D" id="3.30.1370.30">
    <property type="match status" value="1"/>
</dbReference>
<dbReference type="AlphaFoldDB" id="A0A2Z6BEM4"/>
<dbReference type="SUPFAM" id="SSF56047">
    <property type="entry name" value="Ribosomal protein S8"/>
    <property type="match status" value="1"/>
</dbReference>
<sequence length="141" mass="15965">MRIAYKNNSVINMITNIRNALLLHKNSVLVPDTQIIRQIATILIKNGLLVKYSSIQNGKKKKLLFILKYFDKINYDIIESRSAILTIKPHLLEEKKGVTLNEISKNKYLGEFLILSTSKGLLTREEAIAKCVGGIVVLRIT</sequence>
<keyword evidence="3" id="KW-0687">Ribonucleoprotein</keyword>
<evidence type="ECO:0000256" key="3">
    <source>
        <dbReference type="ARBA" id="ARBA00023274"/>
    </source>
</evidence>
<keyword evidence="4" id="KW-0150">Chloroplast</keyword>
<accession>A0A2Z6BEM4</accession>
<dbReference type="GeneID" id="36487641"/>
<evidence type="ECO:0000256" key="1">
    <source>
        <dbReference type="ARBA" id="ARBA00006471"/>
    </source>
</evidence>
<name>A0A2Z6BEM4_9CHLO</name>
<dbReference type="InterPro" id="IPR000630">
    <property type="entry name" value="Ribosomal_uS8"/>
</dbReference>
<evidence type="ECO:0000256" key="2">
    <source>
        <dbReference type="ARBA" id="ARBA00022980"/>
    </source>
</evidence>
<protein>
    <submittedName>
        <fullName evidence="4">Ribosomal protein s8</fullName>
    </submittedName>
</protein>